<dbReference type="Gene3D" id="3.30.420.40">
    <property type="match status" value="4"/>
</dbReference>
<comment type="similarity">
    <text evidence="1">Belongs to the actin family.</text>
</comment>
<dbReference type="EMBL" id="GBHO01025557">
    <property type="protein sequence ID" value="JAG18047.1"/>
    <property type="molecule type" value="Transcribed_RNA"/>
</dbReference>
<sequence length="679" mass="77449">MEMLEFKDVKTVPDVIHPYTSSLRNSSTPIVIDNGSYNCRVGWATSSKPLLIFKNVLAKPRKERGKKDGEMQIGNDILNIEAVRGNLKTQFDKNVVTHMEVQEYIFNYTFSHLGIDTDTGVDHPIVMTEAVTNPNFSRSLMSQLLFECYNVPSVCYCIDSLSSYWRCPSVNKTSLLISTGYYTTHIIPIVGGVVDYKRSRRLDLGGQQITYYLHKLLQLKYPVHFNALNLSRAEELLHDHCRISVDYKGELEKWSDPDYYDSHVNCIQLPFSAPPMSLLTPEQQKGRRRETARKLVEVNARKREEKLAEDEEQLNQLLSIQDLLEEGEDIEYQRSLDEFGLKSTDDLLKMISTLQARIERTRQKIANSMAGNSEETAEEPKPKMMKQFHVPRNEEDFNAWLESMRKKRDELVERKAARKQRRLDMAKRRTVASVERMRLISQLAADNEKKEDDFGRRDQDWDVYKAINKEGDSDSETEAEKLVELEEALRLHDPTYVVDTGKSVLATAESHRLHFAVESIRAGEALFQPSALLGWGQAGLSDLIAWVLKMFPEDVADELAKDVCLTGGLANLPGLKEKITAQLIEVRPFKSRVNVRTVPQPSLGAWYGCKQFASNPDSPQYFVTRAEYDEKGGDYLKEHSRSNLFNPLPLVTVDPSSENLTELSASIDIPIEDIEVDIL</sequence>
<evidence type="ECO:0000313" key="5">
    <source>
        <dbReference type="EMBL" id="JAG26642.1"/>
    </source>
</evidence>
<evidence type="ECO:0000313" key="8">
    <source>
        <dbReference type="EMBL" id="JAP99647.1"/>
    </source>
</evidence>
<protein>
    <submittedName>
        <fullName evidence="4">Actin-related protein 5</fullName>
    </submittedName>
</protein>
<proteinExistence type="inferred from homology"/>
<dbReference type="SMART" id="SM00268">
    <property type="entry name" value="ACTIN"/>
    <property type="match status" value="1"/>
</dbReference>
<reference evidence="4" key="2">
    <citation type="submission" date="2014-07" db="EMBL/GenBank/DDBJ databases">
        <authorList>
            <person name="Hull J."/>
        </authorList>
    </citation>
    <scope>NUCLEOTIDE SEQUENCE</scope>
</reference>
<evidence type="ECO:0000313" key="7">
    <source>
        <dbReference type="EMBL" id="JAP99441.1"/>
    </source>
</evidence>
<evidence type="ECO:0000256" key="1">
    <source>
        <dbReference type="RuleBase" id="RU000487"/>
    </source>
</evidence>
<reference evidence="4" key="1">
    <citation type="journal article" date="2014" name="PLoS ONE">
        <title>Transcriptome-Based Identification of ABC Transporters in the Western Tarnished Plant Bug Lygus hesperus.</title>
        <authorList>
            <person name="Hull J.J."/>
            <person name="Chaney K."/>
            <person name="Geib S.M."/>
            <person name="Fabrick J.A."/>
            <person name="Brent C.S."/>
            <person name="Walsh D."/>
            <person name="Lavine L.C."/>
        </authorList>
    </citation>
    <scope>NUCLEOTIDE SEQUENCE</scope>
</reference>
<dbReference type="CDD" id="cd10211">
    <property type="entry name" value="ASKHA_NBD_Arp5"/>
    <property type="match status" value="1"/>
</dbReference>
<reference evidence="6" key="3">
    <citation type="journal article" date="2016" name="Gigascience">
        <title>De novo construction of an expanded transcriptome assembly for the western tarnished plant bug, Lygus hesperus.</title>
        <authorList>
            <person name="Tassone E.E."/>
            <person name="Geib S.M."/>
            <person name="Hall B."/>
            <person name="Fabrick J.A."/>
            <person name="Brent C.S."/>
            <person name="Hull J.J."/>
        </authorList>
    </citation>
    <scope>NUCLEOTIDE SEQUENCE</scope>
</reference>
<dbReference type="EMBL" id="GDHC01019187">
    <property type="protein sequence ID" value="JAP99441.1"/>
    <property type="molecule type" value="Transcribed_RNA"/>
</dbReference>
<evidence type="ECO:0000313" key="9">
    <source>
        <dbReference type="EMBL" id="JAQ14313.1"/>
    </source>
</evidence>
<dbReference type="FunFam" id="3.90.640.10:FF:000016">
    <property type="entry name" value="ARP5 actin-related protein 5 homolog"/>
    <property type="match status" value="1"/>
</dbReference>
<dbReference type="Gene3D" id="2.30.36.70">
    <property type="entry name" value="Actin, Chain A, domain 2"/>
    <property type="match status" value="1"/>
</dbReference>
<dbReference type="AlphaFoldDB" id="A0A0A9XBF2"/>
<dbReference type="InterPro" id="IPR004000">
    <property type="entry name" value="Actin"/>
</dbReference>
<evidence type="ECO:0000313" key="4">
    <source>
        <dbReference type="EMBL" id="JAG18047.1"/>
    </source>
</evidence>
<dbReference type="EMBL" id="GDHC01021370">
    <property type="protein sequence ID" value="JAP97258.1"/>
    <property type="molecule type" value="Transcribed_RNA"/>
</dbReference>
<gene>
    <name evidence="4" type="primary">Arp5_1</name>
    <name evidence="3" type="synonym">Arp5_0</name>
    <name evidence="2" type="synonym">Arp5_2</name>
    <name evidence="5" type="synonym">Arp5_3</name>
    <name evidence="3" type="ORF">CM83_65438</name>
    <name evidence="4" type="ORF">CM83_65439</name>
    <name evidence="5" type="ORF">CM83_65440</name>
    <name evidence="2" type="ORF">CM83_65441</name>
    <name evidence="6" type="ORF">g.70156</name>
    <name evidence="9" type="ORF">g.70157</name>
    <name evidence="7" type="ORF">g.70158</name>
    <name evidence="8" type="ORF">g.70159</name>
</gene>
<name>A0A0A9XBF2_LYGHE</name>
<dbReference type="EMBL" id="GDHC01018981">
    <property type="protein sequence ID" value="JAP99647.1"/>
    <property type="molecule type" value="Transcribed_RNA"/>
</dbReference>
<organism evidence="4">
    <name type="scientific">Lygus hesperus</name>
    <name type="common">Western plant bug</name>
    <dbReference type="NCBI Taxonomy" id="30085"/>
    <lineage>
        <taxon>Eukaryota</taxon>
        <taxon>Metazoa</taxon>
        <taxon>Ecdysozoa</taxon>
        <taxon>Arthropoda</taxon>
        <taxon>Hexapoda</taxon>
        <taxon>Insecta</taxon>
        <taxon>Pterygota</taxon>
        <taxon>Neoptera</taxon>
        <taxon>Paraneoptera</taxon>
        <taxon>Hemiptera</taxon>
        <taxon>Heteroptera</taxon>
        <taxon>Panheteroptera</taxon>
        <taxon>Cimicomorpha</taxon>
        <taxon>Miridae</taxon>
        <taxon>Mirini</taxon>
        <taxon>Lygus</taxon>
    </lineage>
</organism>
<dbReference type="GO" id="GO:0060255">
    <property type="term" value="P:regulation of macromolecule metabolic process"/>
    <property type="evidence" value="ECO:0007669"/>
    <property type="project" value="UniProtKB-ARBA"/>
</dbReference>
<dbReference type="EMBL" id="GBHO01025558">
    <property type="protein sequence ID" value="JAG18046.1"/>
    <property type="molecule type" value="Transcribed_RNA"/>
</dbReference>
<dbReference type="EMBL" id="GBHO01016962">
    <property type="protein sequence ID" value="JAG26642.1"/>
    <property type="molecule type" value="Transcribed_RNA"/>
</dbReference>
<evidence type="ECO:0000313" key="2">
    <source>
        <dbReference type="EMBL" id="JAG18044.1"/>
    </source>
</evidence>
<dbReference type="FunFam" id="3.30.420.40:FF:000058">
    <property type="entry name" value="Putative actin-related protein 5"/>
    <property type="match status" value="1"/>
</dbReference>
<dbReference type="Gene3D" id="3.90.640.10">
    <property type="entry name" value="Actin, Chain A, domain 4"/>
    <property type="match status" value="2"/>
</dbReference>
<evidence type="ECO:0000313" key="6">
    <source>
        <dbReference type="EMBL" id="JAP97258.1"/>
    </source>
</evidence>
<evidence type="ECO:0000313" key="3">
    <source>
        <dbReference type="EMBL" id="JAG18046.1"/>
    </source>
</evidence>
<dbReference type="InterPro" id="IPR043129">
    <property type="entry name" value="ATPase_NBD"/>
</dbReference>
<dbReference type="FunFam" id="3.30.420.40:FF:000237">
    <property type="entry name" value="Actin-related protein 5"/>
    <property type="match status" value="1"/>
</dbReference>
<dbReference type="SUPFAM" id="SSF53067">
    <property type="entry name" value="Actin-like ATPase domain"/>
    <property type="match status" value="2"/>
</dbReference>
<accession>A0A0A9XBF2</accession>
<dbReference type="EMBL" id="GBHO01025560">
    <property type="protein sequence ID" value="JAG18044.1"/>
    <property type="molecule type" value="Transcribed_RNA"/>
</dbReference>
<dbReference type="PANTHER" id="PTHR11937">
    <property type="entry name" value="ACTIN"/>
    <property type="match status" value="1"/>
</dbReference>
<dbReference type="Pfam" id="PF00022">
    <property type="entry name" value="Actin"/>
    <property type="match status" value="2"/>
</dbReference>
<dbReference type="EMBL" id="GDHC01004316">
    <property type="protein sequence ID" value="JAQ14313.1"/>
    <property type="molecule type" value="Transcribed_RNA"/>
</dbReference>